<keyword evidence="1" id="KW-0677">Repeat</keyword>
<reference evidence="3 4" key="1">
    <citation type="submission" date="2016-12" db="EMBL/GenBank/DDBJ databases">
        <title>The whole genome sequencing and assembly of Bacillus cohnii DSM 6307T strain.</title>
        <authorList>
            <person name="Lee Y.-J."/>
            <person name="Yi H."/>
            <person name="Bahn Y.-S."/>
            <person name="Kim J.F."/>
            <person name="Lee D.-W."/>
        </authorList>
    </citation>
    <scope>NUCLEOTIDE SEQUENCE [LARGE SCALE GENOMIC DNA]</scope>
    <source>
        <strain evidence="3 4">DSM 6307</strain>
    </source>
</reference>
<dbReference type="PANTHER" id="PTHR44943">
    <property type="entry name" value="CELLULOSE SYNTHASE OPERON PROTEIN C"/>
    <property type="match status" value="1"/>
</dbReference>
<dbReference type="Pfam" id="PF13432">
    <property type="entry name" value="TPR_16"/>
    <property type="match status" value="1"/>
</dbReference>
<dbReference type="KEGG" id="bcoh:BC6307_19485"/>
<name>A0A223KUY6_9BACI</name>
<keyword evidence="2" id="KW-0802">TPR repeat</keyword>
<dbReference type="AlphaFoldDB" id="A0A223KUY6"/>
<evidence type="ECO:0000256" key="2">
    <source>
        <dbReference type="ARBA" id="ARBA00022803"/>
    </source>
</evidence>
<proteinExistence type="predicted"/>
<dbReference type="InterPro" id="IPR011990">
    <property type="entry name" value="TPR-like_helical_dom_sf"/>
</dbReference>
<dbReference type="Gene3D" id="1.25.40.10">
    <property type="entry name" value="Tetratricopeptide repeat domain"/>
    <property type="match status" value="2"/>
</dbReference>
<evidence type="ECO:0000313" key="3">
    <source>
        <dbReference type="EMBL" id="AST93285.1"/>
    </source>
</evidence>
<evidence type="ECO:0000256" key="1">
    <source>
        <dbReference type="ARBA" id="ARBA00022737"/>
    </source>
</evidence>
<evidence type="ECO:0000313" key="4">
    <source>
        <dbReference type="Proteomes" id="UP000215224"/>
    </source>
</evidence>
<dbReference type="EMBL" id="CP018866">
    <property type="protein sequence ID" value="AST93285.1"/>
    <property type="molecule type" value="Genomic_DNA"/>
</dbReference>
<keyword evidence="4" id="KW-1185">Reference proteome</keyword>
<dbReference type="PANTHER" id="PTHR44943:SF8">
    <property type="entry name" value="TPR REPEAT-CONTAINING PROTEIN MJ0263"/>
    <property type="match status" value="1"/>
</dbReference>
<dbReference type="STRING" id="1314751.GCA_001591425_04451"/>
<accession>A0A223KUY6</accession>
<gene>
    <name evidence="3" type="ORF">BC6307_19485</name>
</gene>
<dbReference type="InterPro" id="IPR019734">
    <property type="entry name" value="TPR_rpt"/>
</dbReference>
<dbReference type="SUPFAM" id="SSF48452">
    <property type="entry name" value="TPR-like"/>
    <property type="match status" value="1"/>
</dbReference>
<dbReference type="Proteomes" id="UP000215224">
    <property type="component" value="Chromosome"/>
</dbReference>
<dbReference type="SMART" id="SM00028">
    <property type="entry name" value="TPR"/>
    <property type="match status" value="6"/>
</dbReference>
<organism evidence="3 4">
    <name type="scientific">Sutcliffiella cohnii</name>
    <dbReference type="NCBI Taxonomy" id="33932"/>
    <lineage>
        <taxon>Bacteria</taxon>
        <taxon>Bacillati</taxon>
        <taxon>Bacillota</taxon>
        <taxon>Bacilli</taxon>
        <taxon>Bacillales</taxon>
        <taxon>Bacillaceae</taxon>
        <taxon>Sutcliffiella</taxon>
    </lineage>
</organism>
<dbReference type="InterPro" id="IPR051685">
    <property type="entry name" value="Ycf3/AcsC/BcsC/TPR_MFPF"/>
</dbReference>
<protein>
    <submittedName>
        <fullName evidence="3">Uncharacterized protein</fullName>
    </submittedName>
</protein>
<sequence length="473" mass="55024">MGKYSNVKKEAKIIPFAQNGDFYFEKGLHAYRKRDLYKAKKWLQRATHMKPSDANIISQYAIVLMELGDYQRSNEYFEQILEELEPTMYDCHYFLANNYAFIGLFQEAKKHVEEYLTYEPDGEFVEEAEDLLELLEIDADEDETTGTTQDQLIVMQEDARALLEEGKLEEAIDLLLEMIDEYPQFWSGYNNLSLAYFYQGNVQKAMEVSYDVLEKNEGNLHALCNLVVFYYYEGKFKKVKNLIDQLEKVNPILIEHRYKLGATFGMVGRYDLAYNWLRSLQRTGFQGDGTYYYWLSFAAYHTGNENIAYQAWEKVLESNPSKYGSAPWEQDGKKIEDEALQLFNTFEVSLQKNVDIKEQLQQGGMTPLVRDFATYAFLHQQHLPLSIQNSYKVALQLNEQMDMSAVKEWFALFVKTVEANMEIKNVDAWASAFTYVYTITQGMKITQTSLANRYGVSVSTLRKHIKVIQSLLS</sequence>
<dbReference type="RefSeq" id="WP_066420763.1">
    <property type="nucleotide sequence ID" value="NZ_CP018866.1"/>
</dbReference>